<reference evidence="2" key="1">
    <citation type="submission" date="2020-10" db="EMBL/GenBank/DDBJ databases">
        <authorList>
            <person name="Gilroy R."/>
        </authorList>
    </citation>
    <scope>NUCLEOTIDE SEQUENCE</scope>
    <source>
        <strain evidence="2">ChiGjej1B1-24693</strain>
    </source>
</reference>
<sequence>MMDSFRPRLQRRIFDAKTRLVMGRDRAALTEMLAVERLAPQALAALVAERSARIALHAFRTTEFYREHYRSAGFTEADVAEPSNFTSLPALTKQHLQDAPDALVSATSRPRDRLPSRTGGSTGRPLIVQNDRTAPTAALWWRVHSWWGIHPGDDVAYIYRQSRRGRAKLAHTLEWWPTRQVLLDARGTTADSMEEFARAVDRVRPRLLTGYVEGVADYARHVSSGIGPPAGLRAISVTASSLHAGQRTVIEQALGAPVHDTYRSAEVSWIAAECSGHRGLHVLADRRRVEVVDADGVTVPDGQTGEVLVTDFDNRVFPLVRYRIGDRTRVLSGPCPCGRTLGRIDHLDGRVADILRAPSGRTVSGGLGGLFNPWPGAVRQFQVHQGRDHRISIRYVAGPDPAAAAEAAEQVRRQVAGFLAGEVAVEAVPVSAVDSSGGKARLVVSEVTTKGGVPEGEKTFLPGGAPRVYTQGSADR</sequence>
<evidence type="ECO:0000313" key="2">
    <source>
        <dbReference type="EMBL" id="HIT75461.1"/>
    </source>
</evidence>
<dbReference type="PANTHER" id="PTHR36932">
    <property type="entry name" value="CAPSULAR POLYSACCHARIDE BIOSYNTHESIS PROTEIN"/>
    <property type="match status" value="1"/>
</dbReference>
<keyword evidence="2" id="KW-0436">Ligase</keyword>
<dbReference type="AlphaFoldDB" id="A0A9D1GX71"/>
<gene>
    <name evidence="2" type="ORF">IAA98_07745</name>
</gene>
<feature type="region of interest" description="Disordered" evidence="1">
    <location>
        <begin position="103"/>
        <end position="127"/>
    </location>
</feature>
<organism evidence="2 3">
    <name type="scientific">Candidatus Avipropionibacterium avicola</name>
    <dbReference type="NCBI Taxonomy" id="2840701"/>
    <lineage>
        <taxon>Bacteria</taxon>
        <taxon>Bacillati</taxon>
        <taxon>Actinomycetota</taxon>
        <taxon>Actinomycetes</taxon>
        <taxon>Propionibacteriales</taxon>
        <taxon>Propionibacteriaceae</taxon>
        <taxon>Propionibacteriaceae incertae sedis</taxon>
        <taxon>Candidatus Avipropionibacterium</taxon>
    </lineage>
</organism>
<protein>
    <submittedName>
        <fullName evidence="2">Phenylacetate--CoA ligase family protein</fullName>
    </submittedName>
</protein>
<proteinExistence type="predicted"/>
<dbReference type="InterPro" id="IPR042099">
    <property type="entry name" value="ANL_N_sf"/>
</dbReference>
<dbReference type="Gene3D" id="3.40.50.12780">
    <property type="entry name" value="N-terminal domain of ligase-like"/>
    <property type="match status" value="1"/>
</dbReference>
<dbReference type="Proteomes" id="UP000886842">
    <property type="component" value="Unassembled WGS sequence"/>
</dbReference>
<evidence type="ECO:0000256" key="1">
    <source>
        <dbReference type="SAM" id="MobiDB-lite"/>
    </source>
</evidence>
<dbReference type="InterPro" id="IPR053158">
    <property type="entry name" value="CapK_Type1_Caps_Biosynth"/>
</dbReference>
<dbReference type="GO" id="GO:0016874">
    <property type="term" value="F:ligase activity"/>
    <property type="evidence" value="ECO:0007669"/>
    <property type="project" value="UniProtKB-KW"/>
</dbReference>
<dbReference type="SUPFAM" id="SSF56801">
    <property type="entry name" value="Acetyl-CoA synthetase-like"/>
    <property type="match status" value="1"/>
</dbReference>
<dbReference type="PANTHER" id="PTHR36932:SF1">
    <property type="entry name" value="CAPSULAR POLYSACCHARIDE BIOSYNTHESIS PROTEIN"/>
    <property type="match status" value="1"/>
</dbReference>
<evidence type="ECO:0000313" key="3">
    <source>
        <dbReference type="Proteomes" id="UP000886842"/>
    </source>
</evidence>
<reference evidence="2" key="2">
    <citation type="journal article" date="2021" name="PeerJ">
        <title>Extensive microbial diversity within the chicken gut microbiome revealed by metagenomics and culture.</title>
        <authorList>
            <person name="Gilroy R."/>
            <person name="Ravi A."/>
            <person name="Getino M."/>
            <person name="Pursley I."/>
            <person name="Horton D.L."/>
            <person name="Alikhan N.F."/>
            <person name="Baker D."/>
            <person name="Gharbi K."/>
            <person name="Hall N."/>
            <person name="Watson M."/>
            <person name="Adriaenssens E.M."/>
            <person name="Foster-Nyarko E."/>
            <person name="Jarju S."/>
            <person name="Secka A."/>
            <person name="Antonio M."/>
            <person name="Oren A."/>
            <person name="Chaudhuri R.R."/>
            <person name="La Ragione R."/>
            <person name="Hildebrand F."/>
            <person name="Pallen M.J."/>
        </authorList>
    </citation>
    <scope>NUCLEOTIDE SEQUENCE</scope>
    <source>
        <strain evidence="2">ChiGjej1B1-24693</strain>
    </source>
</reference>
<dbReference type="EMBL" id="DVLP01000233">
    <property type="protein sequence ID" value="HIT75461.1"/>
    <property type="molecule type" value="Genomic_DNA"/>
</dbReference>
<comment type="caution">
    <text evidence="2">The sequence shown here is derived from an EMBL/GenBank/DDBJ whole genome shotgun (WGS) entry which is preliminary data.</text>
</comment>
<name>A0A9D1GX71_9ACTN</name>
<accession>A0A9D1GX71</accession>